<sequence>MATSISSCDITLKILFVGDPSVGKSTLIWRMSENIFPTVEQANLTLANSVKSRAIQFGKKQILVKFFDTAGQERFRTISKSFYSNTDIIILTYDQNNQSSFDHLIQWHTEVQRYCSKNTFIALASTKKDLPPVVDVSLAQNFANEKGILFMETSSSTNEGIDDLLQAVIKSAGEKLYTEENWIRFKLRGEQNTRQTRGSSQGTEPRKTNFCQIL</sequence>
<evidence type="ECO:0000256" key="2">
    <source>
        <dbReference type="ARBA" id="ARBA00023134"/>
    </source>
</evidence>
<dbReference type="InterPro" id="IPR001806">
    <property type="entry name" value="Small_GTPase"/>
</dbReference>
<dbReference type="SMART" id="SM00175">
    <property type="entry name" value="RAB"/>
    <property type="match status" value="1"/>
</dbReference>
<dbReference type="PANTHER" id="PTHR47977">
    <property type="entry name" value="RAS-RELATED PROTEIN RAB"/>
    <property type="match status" value="1"/>
</dbReference>
<dbReference type="PRINTS" id="PR00449">
    <property type="entry name" value="RASTRNSFRMNG"/>
</dbReference>
<dbReference type="Gene3D" id="3.40.50.300">
    <property type="entry name" value="P-loop containing nucleotide triphosphate hydrolases"/>
    <property type="match status" value="1"/>
</dbReference>
<dbReference type="PROSITE" id="PS51419">
    <property type="entry name" value="RAB"/>
    <property type="match status" value="1"/>
</dbReference>
<keyword evidence="2" id="KW-0342">GTP-binding</keyword>
<evidence type="ECO:0000313" key="5">
    <source>
        <dbReference type="Proteomes" id="UP001344447"/>
    </source>
</evidence>
<name>A0AAN7U5M8_9MYCE</name>
<keyword evidence="3" id="KW-0449">Lipoprotein</keyword>
<dbReference type="InterPro" id="IPR027417">
    <property type="entry name" value="P-loop_NTPase"/>
</dbReference>
<dbReference type="SMART" id="SM00173">
    <property type="entry name" value="RAS"/>
    <property type="match status" value="1"/>
</dbReference>
<dbReference type="AlphaFoldDB" id="A0AAN7U5M8"/>
<dbReference type="GO" id="GO:0005525">
    <property type="term" value="F:GTP binding"/>
    <property type="evidence" value="ECO:0007669"/>
    <property type="project" value="UniProtKB-KW"/>
</dbReference>
<protein>
    <submittedName>
        <fullName evidence="4">Uncharacterized protein</fullName>
    </submittedName>
</protein>
<evidence type="ECO:0000313" key="4">
    <source>
        <dbReference type="EMBL" id="KAK5582402.1"/>
    </source>
</evidence>
<evidence type="ECO:0000256" key="1">
    <source>
        <dbReference type="ARBA" id="ARBA00022741"/>
    </source>
</evidence>
<keyword evidence="1" id="KW-0547">Nucleotide-binding</keyword>
<dbReference type="PROSITE" id="PS51421">
    <property type="entry name" value="RAS"/>
    <property type="match status" value="1"/>
</dbReference>
<proteinExistence type="predicted"/>
<dbReference type="EMBL" id="JAVFKY010000001">
    <property type="protein sequence ID" value="KAK5582402.1"/>
    <property type="molecule type" value="Genomic_DNA"/>
</dbReference>
<dbReference type="FunFam" id="3.40.50.300:FF:002471">
    <property type="entry name" value="Rab family GTPase"/>
    <property type="match status" value="1"/>
</dbReference>
<dbReference type="NCBIfam" id="TIGR00231">
    <property type="entry name" value="small_GTP"/>
    <property type="match status" value="1"/>
</dbReference>
<evidence type="ECO:0000256" key="3">
    <source>
        <dbReference type="ARBA" id="ARBA00023288"/>
    </source>
</evidence>
<dbReference type="GO" id="GO:0003924">
    <property type="term" value="F:GTPase activity"/>
    <property type="evidence" value="ECO:0007669"/>
    <property type="project" value="InterPro"/>
</dbReference>
<accession>A0AAN7U5M8</accession>
<dbReference type="CDD" id="cd00154">
    <property type="entry name" value="Rab"/>
    <property type="match status" value="1"/>
</dbReference>
<dbReference type="Pfam" id="PF00071">
    <property type="entry name" value="Ras"/>
    <property type="match status" value="1"/>
</dbReference>
<comment type="caution">
    <text evidence="4">The sequence shown here is derived from an EMBL/GenBank/DDBJ whole genome shotgun (WGS) entry which is preliminary data.</text>
</comment>
<dbReference type="InterPro" id="IPR050227">
    <property type="entry name" value="Rab"/>
</dbReference>
<reference evidence="4 5" key="1">
    <citation type="submission" date="2023-11" db="EMBL/GenBank/DDBJ databases">
        <title>Dfirmibasis_genome.</title>
        <authorList>
            <person name="Edelbroek B."/>
            <person name="Kjellin J."/>
            <person name="Jerlstrom-Hultqvist J."/>
            <person name="Soderbom F."/>
        </authorList>
    </citation>
    <scope>NUCLEOTIDE SEQUENCE [LARGE SCALE GENOMIC DNA]</scope>
    <source>
        <strain evidence="4 5">TNS-C-14</strain>
    </source>
</reference>
<dbReference type="SUPFAM" id="SSF52540">
    <property type="entry name" value="P-loop containing nucleoside triphosphate hydrolases"/>
    <property type="match status" value="1"/>
</dbReference>
<organism evidence="4 5">
    <name type="scientific">Dictyostelium firmibasis</name>
    <dbReference type="NCBI Taxonomy" id="79012"/>
    <lineage>
        <taxon>Eukaryota</taxon>
        <taxon>Amoebozoa</taxon>
        <taxon>Evosea</taxon>
        <taxon>Eumycetozoa</taxon>
        <taxon>Dictyostelia</taxon>
        <taxon>Dictyosteliales</taxon>
        <taxon>Dictyosteliaceae</taxon>
        <taxon>Dictyostelium</taxon>
    </lineage>
</organism>
<gene>
    <name evidence="4" type="ORF">RB653_003985</name>
</gene>
<dbReference type="Proteomes" id="UP001344447">
    <property type="component" value="Unassembled WGS sequence"/>
</dbReference>
<keyword evidence="5" id="KW-1185">Reference proteome</keyword>
<dbReference type="SMART" id="SM00174">
    <property type="entry name" value="RHO"/>
    <property type="match status" value="1"/>
</dbReference>
<dbReference type="InterPro" id="IPR005225">
    <property type="entry name" value="Small_GTP-bd"/>
</dbReference>